<sequence length="133" mass="14368">MRWHIGGTTTVLLNMKPNRPSYPLSEAQESLANGSIGSDIRQRTNLMPWRLGALGLVAGLVLLLLGTKTETCTWVTRPMSFLSHNAVQSGPLASCGVAVPDGPTDHNMRRPDSNNVKPYKPSPSTGTARRAFV</sequence>
<feature type="region of interest" description="Disordered" evidence="1">
    <location>
        <begin position="97"/>
        <end position="133"/>
    </location>
</feature>
<organism evidence="3 4">
    <name type="scientific">Roseinatronobacter bogoriensis subsp. barguzinensis</name>
    <dbReference type="NCBI Taxonomy" id="441209"/>
    <lineage>
        <taxon>Bacteria</taxon>
        <taxon>Pseudomonadati</taxon>
        <taxon>Pseudomonadota</taxon>
        <taxon>Alphaproteobacteria</taxon>
        <taxon>Rhodobacterales</taxon>
        <taxon>Paracoccaceae</taxon>
        <taxon>Roseinatronobacter</taxon>
    </lineage>
</organism>
<dbReference type="EMBL" id="CP024899">
    <property type="protein sequence ID" value="ATX66453.1"/>
    <property type="molecule type" value="Genomic_DNA"/>
</dbReference>
<evidence type="ECO:0000256" key="2">
    <source>
        <dbReference type="SAM" id="Phobius"/>
    </source>
</evidence>
<evidence type="ECO:0000313" key="4">
    <source>
        <dbReference type="Proteomes" id="UP000228948"/>
    </source>
</evidence>
<protein>
    <submittedName>
        <fullName evidence="3">Uncharacterized protein</fullName>
    </submittedName>
</protein>
<keyword evidence="2" id="KW-0472">Membrane</keyword>
<dbReference type="KEGG" id="rbg:BG454_12015"/>
<evidence type="ECO:0000256" key="1">
    <source>
        <dbReference type="SAM" id="MobiDB-lite"/>
    </source>
</evidence>
<reference evidence="3 4" key="1">
    <citation type="submission" date="2017-11" db="EMBL/GenBank/DDBJ databases">
        <title>Revised Sequence and Annotation of the Rhodobaca barguzinensis strain alga05 Genome.</title>
        <authorList>
            <person name="Kopejtka K."/>
            <person name="Tomasch J.M."/>
            <person name="Bunk B."/>
            <person name="Koblizek M."/>
        </authorList>
    </citation>
    <scope>NUCLEOTIDE SEQUENCE [LARGE SCALE GENOMIC DNA]</scope>
    <source>
        <strain evidence="4">alga05</strain>
    </source>
</reference>
<evidence type="ECO:0000313" key="3">
    <source>
        <dbReference type="EMBL" id="ATX66453.1"/>
    </source>
</evidence>
<keyword evidence="4" id="KW-1185">Reference proteome</keyword>
<accession>A0A2K8KET6</accession>
<keyword evidence="2" id="KW-1133">Transmembrane helix</keyword>
<feature type="transmembrane region" description="Helical" evidence="2">
    <location>
        <begin position="49"/>
        <end position="67"/>
    </location>
</feature>
<dbReference type="STRING" id="441209.GCA_001870665_02182"/>
<dbReference type="AlphaFoldDB" id="A0A2K8KET6"/>
<keyword evidence="2" id="KW-0812">Transmembrane</keyword>
<dbReference type="Proteomes" id="UP000228948">
    <property type="component" value="Chromosome"/>
</dbReference>
<gene>
    <name evidence="3" type="ORF">BG454_12015</name>
</gene>
<name>A0A2K8KET6_9RHOB</name>
<proteinExistence type="predicted"/>
<feature type="compositionally biased region" description="Basic and acidic residues" evidence="1">
    <location>
        <begin position="103"/>
        <end position="112"/>
    </location>
</feature>